<dbReference type="Gene3D" id="3.40.50.2300">
    <property type="match status" value="1"/>
</dbReference>
<feature type="domain" description="Response regulatory" evidence="7">
    <location>
        <begin position="7"/>
        <end position="123"/>
    </location>
</feature>
<dbReference type="Gene3D" id="3.30.70.270">
    <property type="match status" value="1"/>
</dbReference>
<dbReference type="GO" id="GO:0005829">
    <property type="term" value="C:cytosol"/>
    <property type="evidence" value="ECO:0007669"/>
    <property type="project" value="TreeGrafter"/>
</dbReference>
<proteinExistence type="predicted"/>
<keyword evidence="1 6" id="KW-0597">Phosphoprotein</keyword>
<dbReference type="RefSeq" id="WP_075061673.1">
    <property type="nucleotide sequence ID" value="NZ_LGCL01000015.1"/>
</dbReference>
<dbReference type="GO" id="GO:0006355">
    <property type="term" value="P:regulation of DNA-templated transcription"/>
    <property type="evidence" value="ECO:0007669"/>
    <property type="project" value="TreeGrafter"/>
</dbReference>
<keyword evidence="5" id="KW-0804">Transcription</keyword>
<dbReference type="AlphaFoldDB" id="A0A0P6XAD2"/>
<dbReference type="GO" id="GO:0000156">
    <property type="term" value="F:phosphorelay response regulator activity"/>
    <property type="evidence" value="ECO:0007669"/>
    <property type="project" value="TreeGrafter"/>
</dbReference>
<dbReference type="Pfam" id="PF00072">
    <property type="entry name" value="Response_reg"/>
    <property type="match status" value="1"/>
</dbReference>
<evidence type="ECO:0000256" key="3">
    <source>
        <dbReference type="ARBA" id="ARBA00023015"/>
    </source>
</evidence>
<dbReference type="PANTHER" id="PTHR48111">
    <property type="entry name" value="REGULATOR OF RPOS"/>
    <property type="match status" value="1"/>
</dbReference>
<evidence type="ECO:0000313" key="9">
    <source>
        <dbReference type="Proteomes" id="UP000050417"/>
    </source>
</evidence>
<evidence type="ECO:0000256" key="6">
    <source>
        <dbReference type="PROSITE-ProRule" id="PRU00169"/>
    </source>
</evidence>
<dbReference type="STRING" id="1134406.ADN00_04005"/>
<dbReference type="InterPro" id="IPR001789">
    <property type="entry name" value="Sig_transdc_resp-reg_receiver"/>
</dbReference>
<dbReference type="SUPFAM" id="SSF52172">
    <property type="entry name" value="CheY-like"/>
    <property type="match status" value="1"/>
</dbReference>
<dbReference type="PANTHER" id="PTHR48111:SF1">
    <property type="entry name" value="TWO-COMPONENT RESPONSE REGULATOR ORR33"/>
    <property type="match status" value="1"/>
</dbReference>
<dbReference type="GO" id="GO:0032993">
    <property type="term" value="C:protein-DNA complex"/>
    <property type="evidence" value="ECO:0007669"/>
    <property type="project" value="TreeGrafter"/>
</dbReference>
<organism evidence="8 9">
    <name type="scientific">Ornatilinea apprima</name>
    <dbReference type="NCBI Taxonomy" id="1134406"/>
    <lineage>
        <taxon>Bacteria</taxon>
        <taxon>Bacillati</taxon>
        <taxon>Chloroflexota</taxon>
        <taxon>Anaerolineae</taxon>
        <taxon>Anaerolineales</taxon>
        <taxon>Anaerolineaceae</taxon>
        <taxon>Ornatilinea</taxon>
    </lineage>
</organism>
<dbReference type="EMBL" id="LGCL01000015">
    <property type="protein sequence ID" value="KPL79054.1"/>
    <property type="molecule type" value="Genomic_DNA"/>
</dbReference>
<dbReference type="PROSITE" id="PS50110">
    <property type="entry name" value="RESPONSE_REGULATORY"/>
    <property type="match status" value="1"/>
</dbReference>
<evidence type="ECO:0000313" key="8">
    <source>
        <dbReference type="EMBL" id="KPL79054.1"/>
    </source>
</evidence>
<dbReference type="InterPro" id="IPR043128">
    <property type="entry name" value="Rev_trsase/Diguanyl_cyclase"/>
</dbReference>
<sequence>MKDIAPTILIVEDDQDIAEMLGAFLRSAGYQVVTENWGEDGVRSARAKRPDLVILDVRLPDIDGFEVLERMREHVSTRYTPVIFLTERREREARLQGLALHADDYITKPFDVEELLLRVQNTLARAQRAAVQHPVSGLVMGTALKERLDRLAGQQDWSALVMRVENSQQFREIYGFIAADDLLRATTLIIRDIIQPSDALLPFLGHLDDWCVLAGVPRERAADVKARIEQKLEQSFQYFYRDQDLSAGTFEGKRLTVSVQLLAARAAWGDGQAIVDECSRLCKQDGN</sequence>
<dbReference type="InterPro" id="IPR011006">
    <property type="entry name" value="CheY-like_superfamily"/>
</dbReference>
<evidence type="ECO:0000256" key="1">
    <source>
        <dbReference type="ARBA" id="ARBA00022553"/>
    </source>
</evidence>
<accession>A0A0P6XAD2</accession>
<keyword evidence="2" id="KW-0902">Two-component regulatory system</keyword>
<dbReference type="SMART" id="SM00448">
    <property type="entry name" value="REC"/>
    <property type="match status" value="1"/>
</dbReference>
<dbReference type="GO" id="GO:0000976">
    <property type="term" value="F:transcription cis-regulatory region binding"/>
    <property type="evidence" value="ECO:0007669"/>
    <property type="project" value="TreeGrafter"/>
</dbReference>
<dbReference type="Proteomes" id="UP000050417">
    <property type="component" value="Unassembled WGS sequence"/>
</dbReference>
<dbReference type="InterPro" id="IPR039420">
    <property type="entry name" value="WalR-like"/>
</dbReference>
<evidence type="ECO:0000259" key="7">
    <source>
        <dbReference type="PROSITE" id="PS50110"/>
    </source>
</evidence>
<reference evidence="8 9" key="1">
    <citation type="submission" date="2015-07" db="EMBL/GenBank/DDBJ databases">
        <title>Genome sequence of Ornatilinea apprima DSM 23815.</title>
        <authorList>
            <person name="Hemp J."/>
            <person name="Ward L.M."/>
            <person name="Pace L.A."/>
            <person name="Fischer W.W."/>
        </authorList>
    </citation>
    <scope>NUCLEOTIDE SEQUENCE [LARGE SCALE GENOMIC DNA]</scope>
    <source>
        <strain evidence="8 9">P3M-1</strain>
    </source>
</reference>
<evidence type="ECO:0000256" key="5">
    <source>
        <dbReference type="ARBA" id="ARBA00023163"/>
    </source>
</evidence>
<gene>
    <name evidence="8" type="ORF">ADN00_04005</name>
</gene>
<feature type="modified residue" description="4-aspartylphosphate" evidence="6">
    <location>
        <position position="56"/>
    </location>
</feature>
<name>A0A0P6XAD2_9CHLR</name>
<protein>
    <recommendedName>
        <fullName evidence="7">Response regulatory domain-containing protein</fullName>
    </recommendedName>
</protein>
<keyword evidence="3" id="KW-0805">Transcription regulation</keyword>
<keyword evidence="4" id="KW-0238">DNA-binding</keyword>
<dbReference type="CDD" id="cd17574">
    <property type="entry name" value="REC_OmpR"/>
    <property type="match status" value="1"/>
</dbReference>
<evidence type="ECO:0000256" key="2">
    <source>
        <dbReference type="ARBA" id="ARBA00023012"/>
    </source>
</evidence>
<comment type="caution">
    <text evidence="8">The sequence shown here is derived from an EMBL/GenBank/DDBJ whole genome shotgun (WGS) entry which is preliminary data.</text>
</comment>
<keyword evidence="9" id="KW-1185">Reference proteome</keyword>
<evidence type="ECO:0000256" key="4">
    <source>
        <dbReference type="ARBA" id="ARBA00023125"/>
    </source>
</evidence>
<dbReference type="OrthoDB" id="9813903at2"/>